<dbReference type="Pfam" id="PF01464">
    <property type="entry name" value="SLT"/>
    <property type="match status" value="1"/>
</dbReference>
<keyword evidence="3" id="KW-0456">Lyase</keyword>
<evidence type="ECO:0000313" key="3">
    <source>
        <dbReference type="EMBL" id="EGW53041.1"/>
    </source>
</evidence>
<name>G2FJI1_9GAMM</name>
<gene>
    <name evidence="3" type="primary">mltF2</name>
    <name evidence="3" type="ORF">TevJSym_bp00090</name>
</gene>
<evidence type="ECO:0000313" key="4">
    <source>
        <dbReference type="Proteomes" id="UP000005167"/>
    </source>
</evidence>
<dbReference type="EC" id="4.2.2.-" evidence="3"/>
<evidence type="ECO:0000259" key="2">
    <source>
        <dbReference type="Pfam" id="PF01464"/>
    </source>
</evidence>
<dbReference type="PATRIC" id="fig|1049564.3.peg.3061"/>
<sequence length="202" mass="23370">MLFQRYYRNTRWIKNPLQPGEQDKLMRVRGLMEKYATQYHFDWLTIAAQAYQESGLDQSKRNPSGALGIMQIRPTTAADTMVAITSIEQLENNIHAGVKYLAWIRDRYFSDAEILPQDRLFFSLAAYNAGPAKVRRMRDKAKAMGLDSNRWFGNVEQAALRLVGQETVRYVRNILKYYTAYRLAFDLQDASQAAIKEQTSVK</sequence>
<accession>G2FJI1</accession>
<dbReference type="InterPro" id="IPR008258">
    <property type="entry name" value="Transglycosylase_SLT_dom_1"/>
</dbReference>
<feature type="domain" description="Transglycosylase SLT" evidence="2">
    <location>
        <begin position="32"/>
        <end position="143"/>
    </location>
</feature>
<reference evidence="3 4" key="1">
    <citation type="journal article" date="2011" name="ISME J.">
        <title>The endosymbionts of the deep-sea tubeworms Riftia pachyptila and Tevnia jerichonana share an identical physiology as revealed by proteogenomic analyses.</title>
        <authorList>
            <person name="Gardebrecht A."/>
            <person name="Markert S."/>
            <person name="Felbeck H."/>
            <person name="Thuermer A."/>
            <person name="Albrecht D."/>
            <person name="Wollherr A."/>
            <person name="Kabisch J."/>
            <person name="Lehmann R."/>
            <person name="Daniel R."/>
            <person name="Liesegang H."/>
            <person name="Hecker M."/>
            <person name="Sievert S.M."/>
            <person name="Schweder T."/>
        </authorList>
    </citation>
    <scope>NUCLEOTIDE SEQUENCE [LARGE SCALE GENOMIC DNA]</scope>
</reference>
<dbReference type="Proteomes" id="UP000005167">
    <property type="component" value="Unassembled WGS sequence"/>
</dbReference>
<dbReference type="GO" id="GO:0016829">
    <property type="term" value="F:lyase activity"/>
    <property type="evidence" value="ECO:0007669"/>
    <property type="project" value="UniProtKB-KW"/>
</dbReference>
<dbReference type="AlphaFoldDB" id="G2FJI1"/>
<dbReference type="CDD" id="cd13403">
    <property type="entry name" value="MLTF-like"/>
    <property type="match status" value="1"/>
</dbReference>
<dbReference type="EMBL" id="AFZB01000042">
    <property type="protein sequence ID" value="EGW53041.1"/>
    <property type="molecule type" value="Genomic_DNA"/>
</dbReference>
<comment type="caution">
    <text evidence="3">The sequence shown here is derived from an EMBL/GenBank/DDBJ whole genome shotgun (WGS) entry which is preliminary data.</text>
</comment>
<dbReference type="eggNOG" id="COG4623">
    <property type="taxonomic scope" value="Bacteria"/>
</dbReference>
<dbReference type="SUPFAM" id="SSF53955">
    <property type="entry name" value="Lysozyme-like"/>
    <property type="match status" value="1"/>
</dbReference>
<dbReference type="RefSeq" id="WP_006475740.1">
    <property type="nucleotide sequence ID" value="NZ_AFZB01000042.1"/>
</dbReference>
<protein>
    <submittedName>
        <fullName evidence="3">Membrane-bound lytic murein transglycosylase F</fullName>
        <ecNumber evidence="3">4.2.2.-</ecNumber>
    </submittedName>
</protein>
<dbReference type="InterPro" id="IPR023346">
    <property type="entry name" value="Lysozyme-like_dom_sf"/>
</dbReference>
<dbReference type="Gene3D" id="1.10.530.10">
    <property type="match status" value="1"/>
</dbReference>
<evidence type="ECO:0000256" key="1">
    <source>
        <dbReference type="ARBA" id="ARBA00007734"/>
    </source>
</evidence>
<proteinExistence type="inferred from homology"/>
<keyword evidence="4" id="KW-1185">Reference proteome</keyword>
<organism evidence="3 4">
    <name type="scientific">endosymbiont of Tevnia jerichonana</name>
    <name type="common">vent Tica</name>
    <dbReference type="NCBI Taxonomy" id="1049564"/>
    <lineage>
        <taxon>Bacteria</taxon>
        <taxon>Pseudomonadati</taxon>
        <taxon>Pseudomonadota</taxon>
        <taxon>Gammaproteobacteria</taxon>
        <taxon>sulfur-oxidizing symbionts</taxon>
    </lineage>
</organism>
<dbReference type="PANTHER" id="PTHR37423">
    <property type="entry name" value="SOLUBLE LYTIC MUREIN TRANSGLYCOSYLASE-RELATED"/>
    <property type="match status" value="1"/>
</dbReference>
<comment type="similarity">
    <text evidence="1">Belongs to the transglycosylase Slt family.</text>
</comment>
<dbReference type="PANTHER" id="PTHR37423:SF2">
    <property type="entry name" value="MEMBRANE-BOUND LYTIC MUREIN TRANSGLYCOSYLASE C"/>
    <property type="match status" value="1"/>
</dbReference>